<evidence type="ECO:0000256" key="4">
    <source>
        <dbReference type="ARBA" id="ARBA00022989"/>
    </source>
</evidence>
<feature type="transmembrane region" description="Helical" evidence="7">
    <location>
        <begin position="125"/>
        <end position="142"/>
    </location>
</feature>
<dbReference type="Proteomes" id="UP001500618">
    <property type="component" value="Unassembled WGS sequence"/>
</dbReference>
<accession>A0ABP4VDC6</accession>
<evidence type="ECO:0000256" key="7">
    <source>
        <dbReference type="SAM" id="Phobius"/>
    </source>
</evidence>
<dbReference type="PANTHER" id="PTHR30477:SF13">
    <property type="entry name" value="IRON TRANSPORT SYSTEM MEMBRANE PROTEIN HI_0360-RELATED"/>
    <property type="match status" value="1"/>
</dbReference>
<feature type="transmembrane region" description="Helical" evidence="7">
    <location>
        <begin position="86"/>
        <end position="105"/>
    </location>
</feature>
<keyword evidence="5 7" id="KW-0472">Membrane</keyword>
<evidence type="ECO:0000256" key="3">
    <source>
        <dbReference type="ARBA" id="ARBA00022692"/>
    </source>
</evidence>
<comment type="subcellular location">
    <subcellularLocation>
        <location evidence="6">Cell membrane</location>
        <topology evidence="6">Multi-pass membrane protein</topology>
    </subcellularLocation>
    <subcellularLocation>
        <location evidence="1">Membrane</location>
        <topology evidence="1">Multi-pass membrane protein</topology>
    </subcellularLocation>
</comment>
<evidence type="ECO:0000256" key="6">
    <source>
        <dbReference type="RuleBase" id="RU003943"/>
    </source>
</evidence>
<dbReference type="InterPro" id="IPR037294">
    <property type="entry name" value="ABC_BtuC-like"/>
</dbReference>
<keyword evidence="9" id="KW-1185">Reference proteome</keyword>
<comment type="caution">
    <text evidence="8">The sequence shown here is derived from an EMBL/GenBank/DDBJ whole genome shotgun (WGS) entry which is preliminary data.</text>
</comment>
<evidence type="ECO:0000313" key="9">
    <source>
        <dbReference type="Proteomes" id="UP001500618"/>
    </source>
</evidence>
<feature type="transmembrane region" description="Helical" evidence="7">
    <location>
        <begin position="235"/>
        <end position="255"/>
    </location>
</feature>
<dbReference type="Gene3D" id="1.10.3470.10">
    <property type="entry name" value="ABC transporter involved in vitamin B12 uptake, BtuC"/>
    <property type="match status" value="1"/>
</dbReference>
<organism evidence="8 9">
    <name type="scientific">Fodinicola feengrottensis</name>
    <dbReference type="NCBI Taxonomy" id="435914"/>
    <lineage>
        <taxon>Bacteria</taxon>
        <taxon>Bacillati</taxon>
        <taxon>Actinomycetota</taxon>
        <taxon>Actinomycetes</taxon>
        <taxon>Mycobacteriales</taxon>
        <taxon>Fodinicola</taxon>
    </lineage>
</organism>
<dbReference type="SUPFAM" id="SSF81345">
    <property type="entry name" value="ABC transporter involved in vitamin B12 uptake, BtuC"/>
    <property type="match status" value="1"/>
</dbReference>
<feature type="transmembrane region" description="Helical" evidence="7">
    <location>
        <begin position="9"/>
        <end position="28"/>
    </location>
</feature>
<feature type="transmembrane region" description="Helical" evidence="7">
    <location>
        <begin position="48"/>
        <end position="74"/>
    </location>
</feature>
<keyword evidence="6" id="KW-0813">Transport</keyword>
<dbReference type="EMBL" id="BAAANY010000055">
    <property type="protein sequence ID" value="GAA1722724.1"/>
    <property type="molecule type" value="Genomic_DNA"/>
</dbReference>
<evidence type="ECO:0000256" key="1">
    <source>
        <dbReference type="ARBA" id="ARBA00004141"/>
    </source>
</evidence>
<feature type="transmembrane region" description="Helical" evidence="7">
    <location>
        <begin position="212"/>
        <end position="229"/>
    </location>
</feature>
<sequence length="273" mass="27302">MSSYLVRAVLEVAMVGGLAGVVGVHVVLRRLSFFTMAMTHATFPGVVLAALIGANLYLGGAVVGLLVAFAVSALSRRQDTTAATGVVLSAGFALGVALLSAQAGFTKDLSAYLVGSVLTVQVSDLVTTGAIALVVLVVLFALHKELVFGAFDSGGMRAAGYRVGALDLLVLVLVEAVVVTAVPAVGTILSVALIVAPAAAARLWTDRIGVTTVIAVVIGVGSGLGGLLISSEANVAAGGAITLLAALAFVVSLLLSPRYGALARLLPSARVSL</sequence>
<reference evidence="9" key="1">
    <citation type="journal article" date="2019" name="Int. J. Syst. Evol. Microbiol.">
        <title>The Global Catalogue of Microorganisms (GCM) 10K type strain sequencing project: providing services to taxonomists for standard genome sequencing and annotation.</title>
        <authorList>
            <consortium name="The Broad Institute Genomics Platform"/>
            <consortium name="The Broad Institute Genome Sequencing Center for Infectious Disease"/>
            <person name="Wu L."/>
            <person name="Ma J."/>
        </authorList>
    </citation>
    <scope>NUCLEOTIDE SEQUENCE [LARGE SCALE GENOMIC DNA]</scope>
    <source>
        <strain evidence="9">JCM 14718</strain>
    </source>
</reference>
<keyword evidence="3 6" id="KW-0812">Transmembrane</keyword>
<name>A0ABP4VDC6_9ACTN</name>
<gene>
    <name evidence="8" type="ORF">GCM10009765_83360</name>
</gene>
<dbReference type="Pfam" id="PF00950">
    <property type="entry name" value="ABC-3"/>
    <property type="match status" value="1"/>
</dbReference>
<comment type="similarity">
    <text evidence="2 6">Belongs to the ABC-3 integral membrane protein family.</text>
</comment>
<feature type="transmembrane region" description="Helical" evidence="7">
    <location>
        <begin position="163"/>
        <end position="182"/>
    </location>
</feature>
<evidence type="ECO:0000256" key="2">
    <source>
        <dbReference type="ARBA" id="ARBA00008034"/>
    </source>
</evidence>
<proteinExistence type="inferred from homology"/>
<keyword evidence="4 7" id="KW-1133">Transmembrane helix</keyword>
<dbReference type="InterPro" id="IPR001626">
    <property type="entry name" value="ABC_TroCD"/>
</dbReference>
<evidence type="ECO:0000313" key="8">
    <source>
        <dbReference type="EMBL" id="GAA1722724.1"/>
    </source>
</evidence>
<evidence type="ECO:0000256" key="5">
    <source>
        <dbReference type="ARBA" id="ARBA00023136"/>
    </source>
</evidence>
<dbReference type="RefSeq" id="WP_163572805.1">
    <property type="nucleotide sequence ID" value="NZ_BAAANY010000055.1"/>
</dbReference>
<dbReference type="PANTHER" id="PTHR30477">
    <property type="entry name" value="ABC-TRANSPORTER METAL-BINDING PROTEIN"/>
    <property type="match status" value="1"/>
</dbReference>
<protein>
    <submittedName>
        <fullName evidence="8">Metal ABC transporter permease</fullName>
    </submittedName>
</protein>